<dbReference type="GO" id="GO:0005886">
    <property type="term" value="C:plasma membrane"/>
    <property type="evidence" value="ECO:0007669"/>
    <property type="project" value="TreeGrafter"/>
</dbReference>
<dbReference type="GO" id="GO:0035091">
    <property type="term" value="F:phosphatidylinositol binding"/>
    <property type="evidence" value="ECO:0007669"/>
    <property type="project" value="InterPro"/>
</dbReference>
<dbReference type="FunFam" id="3.30.1520.10:FF:000004">
    <property type="entry name" value="Sorting nexin"/>
    <property type="match status" value="1"/>
</dbReference>
<evidence type="ECO:0000256" key="3">
    <source>
        <dbReference type="ARBA" id="ARBA00022443"/>
    </source>
</evidence>
<keyword evidence="9" id="KW-1185">Reference proteome</keyword>
<dbReference type="STRING" id="6689.A0A423SBU7"/>
<sequence length="509" mass="58556">MPLPQEPSIPGGTWGGEWSADAFRKELMDEQVRPEDDAWNNPWDPRGTELRDRPGSYSPPQSPMPPSPTSSFASTSPPNESASAPSSGRESRGSVKKSFNPFAKSSLDEFLIGPEKIPVTEKERIYIDDTENGPRWRPNPTEFTCSVSSPKKESKFHGMKSFIAYTIVPSETREERVRSERSCVSCRVSRVFSKQSVSRRRYKHFDWIHTHLTFKFPFLPIPPLPEKQISGRFEEDFIEYRMTMLQSWVERICRHPVLSQSETFHHFITCPNDEKMWKAGKRRAENDRLVGANIFQAIERPHKPLDILHVDATLDGFSTFLGRLDESVRLAQSTCLDQAKRYQMDFKREHDRVSFSFSKLSKAFETDPFNDGSGLSQALQEMSTAYEEIGTMYEMQPKHDWDPLSNLLFEYRGLIYSFSSVNSLLKDVLAKRRNAEKDAKEGRLEYDQLPHIINHSDTVAYAFEAELAHFQAVRTKDFNKAIASFLKGQISFYQKISDRLGTSLQKFIM</sequence>
<feature type="domain" description="PX" evidence="7">
    <location>
        <begin position="143"/>
        <end position="275"/>
    </location>
</feature>
<proteinExistence type="inferred from homology"/>
<dbReference type="Gene3D" id="1.20.1270.60">
    <property type="entry name" value="Arfaptin homology (AH) domain/BAR domain"/>
    <property type="match status" value="1"/>
</dbReference>
<dbReference type="PROSITE" id="PS50195">
    <property type="entry name" value="PX"/>
    <property type="match status" value="1"/>
</dbReference>
<name>A0A423SBU7_PENVA</name>
<evidence type="ECO:0000256" key="1">
    <source>
        <dbReference type="ARBA" id="ARBA00004156"/>
    </source>
</evidence>
<evidence type="ECO:0000256" key="5">
    <source>
        <dbReference type="ARBA" id="ARBA00023329"/>
    </source>
</evidence>
<dbReference type="PANTHER" id="PTHR45827">
    <property type="entry name" value="SORTING NEXIN"/>
    <property type="match status" value="1"/>
</dbReference>
<dbReference type="AlphaFoldDB" id="A0A423SBU7"/>
<comment type="subcellular location">
    <subcellularLocation>
        <location evidence="1">Cytoplasmic vesicle membrane</location>
    </subcellularLocation>
</comment>
<evidence type="ECO:0000313" key="8">
    <source>
        <dbReference type="EMBL" id="ROT61681.1"/>
    </source>
</evidence>
<dbReference type="EMBL" id="QCYY01004036">
    <property type="protein sequence ID" value="ROT61681.1"/>
    <property type="molecule type" value="Genomic_DNA"/>
</dbReference>
<dbReference type="GO" id="GO:0006897">
    <property type="term" value="P:endocytosis"/>
    <property type="evidence" value="ECO:0007669"/>
    <property type="project" value="TreeGrafter"/>
</dbReference>
<feature type="compositionally biased region" description="Basic and acidic residues" evidence="6">
    <location>
        <begin position="26"/>
        <end position="36"/>
    </location>
</feature>
<reference evidence="8 9" key="2">
    <citation type="submission" date="2019-01" db="EMBL/GenBank/DDBJ databases">
        <title>The decoding of complex shrimp genome reveals the adaptation for benthos swimmer, frequently molting mechanism and breeding impact on genome.</title>
        <authorList>
            <person name="Sun Y."/>
            <person name="Gao Y."/>
            <person name="Yu Y."/>
        </authorList>
    </citation>
    <scope>NUCLEOTIDE SEQUENCE [LARGE SCALE GENOMIC DNA]</scope>
    <source>
        <tissue evidence="8">Muscle</tissue>
    </source>
</reference>
<dbReference type="InterPro" id="IPR019497">
    <property type="entry name" value="Sorting_nexin_WASP-bd-dom"/>
</dbReference>
<keyword evidence="4" id="KW-0472">Membrane</keyword>
<dbReference type="GO" id="GO:0030659">
    <property type="term" value="C:cytoplasmic vesicle membrane"/>
    <property type="evidence" value="ECO:0007669"/>
    <property type="project" value="UniProtKB-SubCell"/>
</dbReference>
<evidence type="ECO:0000259" key="7">
    <source>
        <dbReference type="PROSITE" id="PS50195"/>
    </source>
</evidence>
<keyword evidence="3" id="KW-0728">SH3 domain</keyword>
<evidence type="ECO:0000256" key="4">
    <source>
        <dbReference type="ARBA" id="ARBA00023136"/>
    </source>
</evidence>
<feature type="compositionally biased region" description="Low complexity" evidence="6">
    <location>
        <begin position="69"/>
        <end position="87"/>
    </location>
</feature>
<comment type="similarity">
    <text evidence="2">Belongs to the sorting nexin family.</text>
</comment>
<organism evidence="8 9">
    <name type="scientific">Penaeus vannamei</name>
    <name type="common">Whiteleg shrimp</name>
    <name type="synonym">Litopenaeus vannamei</name>
    <dbReference type="NCBI Taxonomy" id="6689"/>
    <lineage>
        <taxon>Eukaryota</taxon>
        <taxon>Metazoa</taxon>
        <taxon>Ecdysozoa</taxon>
        <taxon>Arthropoda</taxon>
        <taxon>Crustacea</taxon>
        <taxon>Multicrustacea</taxon>
        <taxon>Malacostraca</taxon>
        <taxon>Eumalacostraca</taxon>
        <taxon>Eucarida</taxon>
        <taxon>Decapoda</taxon>
        <taxon>Dendrobranchiata</taxon>
        <taxon>Penaeoidea</taxon>
        <taxon>Penaeidae</taxon>
        <taxon>Penaeus</taxon>
    </lineage>
</organism>
<dbReference type="Pfam" id="PF10456">
    <property type="entry name" value="BAR_3_WASP_bdg"/>
    <property type="match status" value="1"/>
</dbReference>
<dbReference type="Pfam" id="PF00787">
    <property type="entry name" value="PX"/>
    <property type="match status" value="1"/>
</dbReference>
<keyword evidence="5" id="KW-0968">Cytoplasmic vesicle</keyword>
<protein>
    <submittedName>
        <fullName evidence="8">Sorting nexin-9</fullName>
    </submittedName>
</protein>
<dbReference type="SMART" id="SM00312">
    <property type="entry name" value="PX"/>
    <property type="match status" value="1"/>
</dbReference>
<accession>A0A423SBU7</accession>
<dbReference type="PANTHER" id="PTHR45827:SF1">
    <property type="entry name" value="SORTING NEXIN"/>
    <property type="match status" value="1"/>
</dbReference>
<feature type="region of interest" description="Disordered" evidence="6">
    <location>
        <begin position="1"/>
        <end position="20"/>
    </location>
</feature>
<evidence type="ECO:0000256" key="2">
    <source>
        <dbReference type="ARBA" id="ARBA00010883"/>
    </source>
</evidence>
<dbReference type="Proteomes" id="UP000283509">
    <property type="component" value="Unassembled WGS sequence"/>
</dbReference>
<dbReference type="GO" id="GO:0016197">
    <property type="term" value="P:endosomal transport"/>
    <property type="evidence" value="ECO:0007669"/>
    <property type="project" value="TreeGrafter"/>
</dbReference>
<gene>
    <name evidence="8" type="ORF">C7M84_020529</name>
</gene>
<dbReference type="Gene3D" id="3.30.1520.10">
    <property type="entry name" value="Phox-like domain"/>
    <property type="match status" value="1"/>
</dbReference>
<dbReference type="InterPro" id="IPR001683">
    <property type="entry name" value="PX_dom"/>
</dbReference>
<evidence type="ECO:0000313" key="9">
    <source>
        <dbReference type="Proteomes" id="UP000283509"/>
    </source>
</evidence>
<dbReference type="GO" id="GO:0097320">
    <property type="term" value="P:plasma membrane tubulation"/>
    <property type="evidence" value="ECO:0007669"/>
    <property type="project" value="TreeGrafter"/>
</dbReference>
<feature type="region of interest" description="Disordered" evidence="6">
    <location>
        <begin position="26"/>
        <end position="97"/>
    </location>
</feature>
<dbReference type="InterPro" id="IPR036871">
    <property type="entry name" value="PX_dom_sf"/>
</dbReference>
<comment type="caution">
    <text evidence="8">The sequence shown here is derived from an EMBL/GenBank/DDBJ whole genome shotgun (WGS) entry which is preliminary data.</text>
</comment>
<reference evidence="8 9" key="1">
    <citation type="submission" date="2018-04" db="EMBL/GenBank/DDBJ databases">
        <authorList>
            <person name="Zhang X."/>
            <person name="Yuan J."/>
            <person name="Li F."/>
            <person name="Xiang J."/>
        </authorList>
    </citation>
    <scope>NUCLEOTIDE SEQUENCE [LARGE SCALE GENOMIC DNA]</scope>
    <source>
        <tissue evidence="8">Muscle</tissue>
    </source>
</reference>
<evidence type="ECO:0000256" key="6">
    <source>
        <dbReference type="SAM" id="MobiDB-lite"/>
    </source>
</evidence>
<dbReference type="OrthoDB" id="10254720at2759"/>
<dbReference type="SUPFAM" id="SSF64268">
    <property type="entry name" value="PX domain"/>
    <property type="match status" value="1"/>
</dbReference>
<dbReference type="InterPro" id="IPR027267">
    <property type="entry name" value="AH/BAR_dom_sf"/>
</dbReference>